<keyword evidence="3 15" id="KW-0813">Transport</keyword>
<feature type="compositionally biased region" description="Gly residues" evidence="17">
    <location>
        <begin position="868"/>
        <end position="880"/>
    </location>
</feature>
<dbReference type="FunFam" id="3.90.1440.10:FF:000001">
    <property type="entry name" value="Preprotein translocase subunit SecA"/>
    <property type="match status" value="1"/>
</dbReference>
<dbReference type="Pfam" id="PF01043">
    <property type="entry name" value="SecA_PP_bind"/>
    <property type="match status" value="1"/>
</dbReference>
<dbReference type="EMBL" id="ANIE01000006">
    <property type="protein sequence ID" value="KEF31222.1"/>
    <property type="molecule type" value="Genomic_DNA"/>
</dbReference>
<evidence type="ECO:0000256" key="8">
    <source>
        <dbReference type="ARBA" id="ARBA00022741"/>
    </source>
</evidence>
<evidence type="ECO:0000256" key="6">
    <source>
        <dbReference type="ARBA" id="ARBA00022519"/>
    </source>
</evidence>
<gene>
    <name evidence="15" type="primary">secA</name>
    <name evidence="21" type="ORF">D777_02375</name>
</gene>
<dbReference type="CDD" id="cd18803">
    <property type="entry name" value="SF2_C_secA"/>
    <property type="match status" value="1"/>
</dbReference>
<evidence type="ECO:0000259" key="20">
    <source>
        <dbReference type="PROSITE" id="PS51196"/>
    </source>
</evidence>
<name>A0A072N1Y7_9GAMM</name>
<dbReference type="PATRIC" id="fig|1137280.3.peg.2191"/>
<dbReference type="InterPro" id="IPR000185">
    <property type="entry name" value="SecA"/>
</dbReference>
<dbReference type="NCBIfam" id="NF009538">
    <property type="entry name" value="PRK12904.1"/>
    <property type="match status" value="1"/>
</dbReference>
<dbReference type="SMART" id="SM00958">
    <property type="entry name" value="SecA_PP_bind"/>
    <property type="match status" value="1"/>
</dbReference>
<dbReference type="InterPro" id="IPR014018">
    <property type="entry name" value="SecA_motor_DEAD"/>
</dbReference>
<dbReference type="GO" id="GO:0046872">
    <property type="term" value="F:metal ion binding"/>
    <property type="evidence" value="ECO:0007669"/>
    <property type="project" value="UniProtKB-KW"/>
</dbReference>
<keyword evidence="12 15" id="KW-1278">Translocase</keyword>
<feature type="binding site" evidence="15">
    <location>
        <position position="510"/>
    </location>
    <ligand>
        <name>ATP</name>
        <dbReference type="ChEBI" id="CHEBI:30616"/>
    </ligand>
</feature>
<dbReference type="FunFam" id="3.40.50.300:FF:000113">
    <property type="entry name" value="Preprotein translocase subunit SecA"/>
    <property type="match status" value="1"/>
</dbReference>
<dbReference type="GO" id="GO:0006605">
    <property type="term" value="P:protein targeting"/>
    <property type="evidence" value="ECO:0007669"/>
    <property type="project" value="UniProtKB-UniRule"/>
</dbReference>
<dbReference type="SUPFAM" id="SSF81767">
    <property type="entry name" value="Pre-protein crosslinking domain of SecA"/>
    <property type="match status" value="1"/>
</dbReference>
<keyword evidence="11 15" id="KW-0653">Protein transport</keyword>
<dbReference type="Gene3D" id="3.90.1440.10">
    <property type="entry name" value="SecA, preprotein cross-linking domain"/>
    <property type="match status" value="1"/>
</dbReference>
<keyword evidence="10 15" id="KW-0067">ATP-binding</keyword>
<comment type="caution">
    <text evidence="21">The sequence shown here is derived from an EMBL/GenBank/DDBJ whole genome shotgun (WGS) entry which is preliminary data.</text>
</comment>
<evidence type="ECO:0000259" key="19">
    <source>
        <dbReference type="PROSITE" id="PS51194"/>
    </source>
</evidence>
<evidence type="ECO:0000256" key="16">
    <source>
        <dbReference type="RuleBase" id="RU003874"/>
    </source>
</evidence>
<evidence type="ECO:0000256" key="11">
    <source>
        <dbReference type="ARBA" id="ARBA00022927"/>
    </source>
</evidence>
<dbReference type="InterPro" id="IPR044722">
    <property type="entry name" value="SecA_SF2_C"/>
</dbReference>
<dbReference type="SUPFAM" id="SSF52540">
    <property type="entry name" value="P-loop containing nucleoside triphosphate hydrolases"/>
    <property type="match status" value="2"/>
</dbReference>
<evidence type="ECO:0000256" key="12">
    <source>
        <dbReference type="ARBA" id="ARBA00022967"/>
    </source>
</evidence>
<evidence type="ECO:0000256" key="14">
    <source>
        <dbReference type="ARBA" id="ARBA00023136"/>
    </source>
</evidence>
<keyword evidence="5 15" id="KW-0963">Cytoplasm</keyword>
<evidence type="ECO:0000256" key="4">
    <source>
        <dbReference type="ARBA" id="ARBA00022475"/>
    </source>
</evidence>
<feature type="region of interest" description="Disordered" evidence="17">
    <location>
        <begin position="834"/>
        <end position="918"/>
    </location>
</feature>
<dbReference type="GO" id="GO:0031522">
    <property type="term" value="C:cell envelope Sec protein transport complex"/>
    <property type="evidence" value="ECO:0007669"/>
    <property type="project" value="TreeGrafter"/>
</dbReference>
<dbReference type="OrthoDB" id="9805579at2"/>
<dbReference type="SMART" id="SM00957">
    <property type="entry name" value="SecA_DEAD"/>
    <property type="match status" value="1"/>
</dbReference>
<feature type="compositionally biased region" description="Basic residues" evidence="17">
    <location>
        <begin position="908"/>
        <end position="918"/>
    </location>
</feature>
<evidence type="ECO:0000256" key="9">
    <source>
        <dbReference type="ARBA" id="ARBA00022833"/>
    </source>
</evidence>
<dbReference type="EC" id="7.4.2.8" evidence="15"/>
<dbReference type="PANTHER" id="PTHR30612">
    <property type="entry name" value="SECA INNER MEMBRANE COMPONENT OF SEC PROTEIN SECRETION SYSTEM"/>
    <property type="match status" value="1"/>
</dbReference>
<dbReference type="PROSITE" id="PS51194">
    <property type="entry name" value="HELICASE_CTER"/>
    <property type="match status" value="1"/>
</dbReference>
<dbReference type="PROSITE" id="PS51192">
    <property type="entry name" value="HELICASE_ATP_BIND_1"/>
    <property type="match status" value="1"/>
</dbReference>
<dbReference type="GO" id="GO:0043952">
    <property type="term" value="P:protein transport by the Sec complex"/>
    <property type="evidence" value="ECO:0007669"/>
    <property type="project" value="UniProtKB-ARBA"/>
</dbReference>
<dbReference type="PRINTS" id="PR00906">
    <property type="entry name" value="SECA"/>
</dbReference>
<keyword evidence="9" id="KW-0862">Zinc</keyword>
<keyword evidence="14 15" id="KW-0472">Membrane</keyword>
<dbReference type="Gene3D" id="1.10.3060.10">
    <property type="entry name" value="Helical scaffold and wing domains of SecA"/>
    <property type="match status" value="1"/>
</dbReference>
<dbReference type="InterPro" id="IPR027417">
    <property type="entry name" value="P-loop_NTPase"/>
</dbReference>
<feature type="compositionally biased region" description="Basic and acidic residues" evidence="17">
    <location>
        <begin position="838"/>
        <end position="860"/>
    </location>
</feature>
<keyword evidence="22" id="KW-1185">Reference proteome</keyword>
<dbReference type="Gene3D" id="3.40.50.300">
    <property type="entry name" value="P-loop containing nucleotide triphosphate hydrolases"/>
    <property type="match status" value="2"/>
</dbReference>
<keyword evidence="6" id="KW-0997">Cell inner membrane</keyword>
<feature type="domain" description="SecA family profile" evidence="20">
    <location>
        <begin position="3"/>
        <end position="617"/>
    </location>
</feature>
<dbReference type="InterPro" id="IPR020937">
    <property type="entry name" value="SecA_CS"/>
</dbReference>
<evidence type="ECO:0000313" key="22">
    <source>
        <dbReference type="Proteomes" id="UP000035057"/>
    </source>
</evidence>
<dbReference type="InterPro" id="IPR011115">
    <property type="entry name" value="SecA_DEAD"/>
</dbReference>
<evidence type="ECO:0000256" key="5">
    <source>
        <dbReference type="ARBA" id="ARBA00022490"/>
    </source>
</evidence>
<dbReference type="InterPro" id="IPR011116">
    <property type="entry name" value="SecA_Wing/Scaffold"/>
</dbReference>
<evidence type="ECO:0000256" key="2">
    <source>
        <dbReference type="ARBA" id="ARBA00007650"/>
    </source>
</evidence>
<dbReference type="SUPFAM" id="SSF81886">
    <property type="entry name" value="Helical scaffold and wing domains of SecA"/>
    <property type="match status" value="1"/>
</dbReference>
<dbReference type="RefSeq" id="WP_036131921.1">
    <property type="nucleotide sequence ID" value="NZ_ANIE01000006.1"/>
</dbReference>
<feature type="domain" description="Helicase C-terminal" evidence="19">
    <location>
        <begin position="435"/>
        <end position="633"/>
    </location>
</feature>
<dbReference type="GO" id="GO:0005829">
    <property type="term" value="C:cytosol"/>
    <property type="evidence" value="ECO:0007669"/>
    <property type="project" value="TreeGrafter"/>
</dbReference>
<dbReference type="Pfam" id="PF07517">
    <property type="entry name" value="SecA_DEAD"/>
    <property type="match status" value="1"/>
</dbReference>
<keyword evidence="21" id="KW-0347">Helicase</keyword>
<dbReference type="NCBIfam" id="TIGR00963">
    <property type="entry name" value="secA"/>
    <property type="match status" value="1"/>
</dbReference>
<dbReference type="PROSITE" id="PS51196">
    <property type="entry name" value="SECA_MOTOR_DEAD"/>
    <property type="match status" value="1"/>
</dbReference>
<dbReference type="CDD" id="cd17928">
    <property type="entry name" value="DEXDc_SecA"/>
    <property type="match status" value="1"/>
</dbReference>
<dbReference type="AlphaFoldDB" id="A0A072N1Y7"/>
<comment type="function">
    <text evidence="15">Part of the Sec protein translocase complex. Interacts with the SecYEG preprotein conducting channel. Has a central role in coupling the hydrolysis of ATP to the transfer of proteins into and across the cell membrane, serving both as a receptor for the preprotein-SecB complex and as an ATP-driven molecular motor driving the stepwise translocation of polypeptide chains across the membrane.</text>
</comment>
<dbReference type="GO" id="GO:0065002">
    <property type="term" value="P:intracellular protein transmembrane transport"/>
    <property type="evidence" value="ECO:0007669"/>
    <property type="project" value="UniProtKB-UniRule"/>
</dbReference>
<comment type="catalytic activity">
    <reaction evidence="15">
        <text>ATP + H2O + cellular proteinSide 1 = ADP + phosphate + cellular proteinSide 2.</text>
        <dbReference type="EC" id="7.4.2.8"/>
    </reaction>
</comment>
<dbReference type="Pfam" id="PF02810">
    <property type="entry name" value="SEC-C"/>
    <property type="match status" value="1"/>
</dbReference>
<comment type="similarity">
    <text evidence="2 15 16">Belongs to the SecA family.</text>
</comment>
<dbReference type="InterPro" id="IPR036670">
    <property type="entry name" value="SecA_X-link_sf"/>
</dbReference>
<feature type="binding site" evidence="15">
    <location>
        <position position="87"/>
    </location>
    <ligand>
        <name>ATP</name>
        <dbReference type="ChEBI" id="CHEBI:30616"/>
    </ligand>
</feature>
<dbReference type="PROSITE" id="PS01312">
    <property type="entry name" value="SECA"/>
    <property type="match status" value="1"/>
</dbReference>
<organism evidence="21 22">
    <name type="scientific">Marinobacter nitratireducens</name>
    <dbReference type="NCBI Taxonomy" id="1137280"/>
    <lineage>
        <taxon>Bacteria</taxon>
        <taxon>Pseudomonadati</taxon>
        <taxon>Pseudomonadota</taxon>
        <taxon>Gammaproteobacteria</taxon>
        <taxon>Pseudomonadales</taxon>
        <taxon>Marinobacteraceae</taxon>
        <taxon>Marinobacter</taxon>
    </lineage>
</organism>
<dbReference type="PANTHER" id="PTHR30612:SF0">
    <property type="entry name" value="CHLOROPLAST PROTEIN-TRANSPORTING ATPASE"/>
    <property type="match status" value="1"/>
</dbReference>
<dbReference type="InterPro" id="IPR011130">
    <property type="entry name" value="SecA_preprotein_X-link_dom"/>
</dbReference>
<evidence type="ECO:0000256" key="7">
    <source>
        <dbReference type="ARBA" id="ARBA00022723"/>
    </source>
</evidence>
<evidence type="ECO:0000256" key="13">
    <source>
        <dbReference type="ARBA" id="ARBA00023010"/>
    </source>
</evidence>
<proteinExistence type="inferred from homology"/>
<dbReference type="Pfam" id="PF21090">
    <property type="entry name" value="P-loop_SecA"/>
    <property type="match status" value="1"/>
</dbReference>
<reference evidence="21 22" key="1">
    <citation type="submission" date="2012-12" db="EMBL/GenBank/DDBJ databases">
        <title>Genome assembly of Marinobacter sp. AK21.</title>
        <authorList>
            <person name="Khatri I."/>
            <person name="Kumar R."/>
            <person name="Vaidya B."/>
            <person name="Subramanian S."/>
            <person name="Pinnaka A."/>
        </authorList>
    </citation>
    <scope>NUCLEOTIDE SEQUENCE [LARGE SCALE GENOMIC DNA]</scope>
    <source>
        <strain evidence="21 22">AK21</strain>
    </source>
</reference>
<comment type="subunit">
    <text evidence="15">Monomer and homodimer. Part of the essential Sec protein translocation apparatus which comprises SecA, SecYEG and auxiliary proteins SecDF-YajC and YidC.</text>
</comment>
<dbReference type="STRING" id="1137280.D777_02375"/>
<comment type="subcellular location">
    <subcellularLocation>
        <location evidence="15">Cell membrane</location>
        <topology evidence="15">Peripheral membrane protein</topology>
        <orientation evidence="15">Cytoplasmic side</orientation>
    </subcellularLocation>
    <subcellularLocation>
        <location evidence="15">Cytoplasm</location>
    </subcellularLocation>
    <text evidence="15">Distribution is 50-50.</text>
</comment>
<protein>
    <recommendedName>
        <fullName evidence="15 16">Protein translocase subunit SecA</fullName>
        <ecNumber evidence="15">7.4.2.8</ecNumber>
    </recommendedName>
</protein>
<sequence>MFTKLATKMFGSKNAREIKRMRKVVLRVNELEEQFGNLSDTELQGKTAEFRRRLDEGETLDAILPEAFATVREAGRRVMGMRHYDVQLIGGITLHEGRIAEMKTGEGKTLVATAAVYLNALSGKGVHVVTVNDYLARRDADWMGKLYRFLGLQVGVVASGQPPEEKRAAYQADITYGTNNEFGFDYLRDNMAFSTEDKVQRGLNFAIVDEVDSILIDEARTPLIISGAAEDSSKLYQAINGLIPNLEKGEVPEEGEPTGDFTIDEKSRQVELTEAGHEKVEELLLGQGLLGEGESLYSATNLSLLHHVHSALRAHHLFQKDVDYIVQGGQVVIVDEHTGRTMPGRRWSEGLHQAVEAKEGVKIQAESQTLASTTFQNYFRLYEKLAGMTGTADTEAFEFRQIYALDVVVIPPNKPIQRIDYNDLVYLTQEEKFHAIIDEIKDVTTEGRPILVGTASIEASELLSMLLKKARIDHKILNAKQHESEALIIAQAGRPGAVTIATNMAGRGTDIVLGGNWEYEVAAMENPSEEEVARIKAEWTERHNQVLENGGLHIIGTERHESRRIDNQLRGRAGRQGDPGSSRFFLSLEDNLMRIFAPERVKNLMQAMGMKKGEAIEHRMVTNAIEKSQRKVEGRNFDMRKTLLEYDDVANDQRTVIYDQRNEVMASEDVSEMVDTIRADVVENLVSEYIPPQSMPEQWDVAGLESQLQSEMAIDLPIQQWLDEDKNLYEESLREKILEAIVSTYRSKEEIAGAESMRKFEKQVFLQVLDTLWKEHLSNMDHLRRGIHLRGYAQKNPKQEYKREAFNLFEDMLDAMKRDVTRILCHVRVQSQEEMEEVERRRKQALEQELSRARMRHDETSATAQSQGEGGSGQGEGQGGQQQATPETFVRQERKVGRNEPCPCGSGKKYKQCHGKVS</sequence>
<dbReference type="Proteomes" id="UP000035057">
    <property type="component" value="Unassembled WGS sequence"/>
</dbReference>
<keyword evidence="21" id="KW-0378">Hydrolase</keyword>
<dbReference type="GO" id="GO:0008564">
    <property type="term" value="F:protein-exporting ATPase activity"/>
    <property type="evidence" value="ECO:0007669"/>
    <property type="project" value="UniProtKB-EC"/>
</dbReference>
<dbReference type="GO" id="GO:0017038">
    <property type="term" value="P:protein import"/>
    <property type="evidence" value="ECO:0007669"/>
    <property type="project" value="InterPro"/>
</dbReference>
<keyword evidence="7" id="KW-0479">Metal-binding</keyword>
<evidence type="ECO:0000256" key="3">
    <source>
        <dbReference type="ARBA" id="ARBA00022448"/>
    </source>
</evidence>
<evidence type="ECO:0000256" key="17">
    <source>
        <dbReference type="SAM" id="MobiDB-lite"/>
    </source>
</evidence>
<keyword evidence="4 15" id="KW-1003">Cell membrane</keyword>
<dbReference type="HAMAP" id="MF_01382">
    <property type="entry name" value="SecA"/>
    <property type="match status" value="1"/>
</dbReference>
<dbReference type="Pfam" id="PF07516">
    <property type="entry name" value="SecA_SW"/>
    <property type="match status" value="1"/>
</dbReference>
<dbReference type="GO" id="GO:0005886">
    <property type="term" value="C:plasma membrane"/>
    <property type="evidence" value="ECO:0007669"/>
    <property type="project" value="UniProtKB-SubCell"/>
</dbReference>
<dbReference type="FunFam" id="3.40.50.300:FF:000334">
    <property type="entry name" value="Protein translocase subunit SecA"/>
    <property type="match status" value="1"/>
</dbReference>
<dbReference type="FunFam" id="1.10.3060.10:FF:000003">
    <property type="entry name" value="Protein translocase subunit SecA"/>
    <property type="match status" value="1"/>
</dbReference>
<dbReference type="InterPro" id="IPR004027">
    <property type="entry name" value="SEC_C_motif"/>
</dbReference>
<accession>A0A072N1Y7</accession>
<evidence type="ECO:0000313" key="21">
    <source>
        <dbReference type="EMBL" id="KEF31222.1"/>
    </source>
</evidence>
<feature type="domain" description="Helicase ATP-binding" evidence="18">
    <location>
        <begin position="89"/>
        <end position="247"/>
    </location>
</feature>
<keyword evidence="13 15" id="KW-0811">Translocation</keyword>
<evidence type="ECO:0000256" key="10">
    <source>
        <dbReference type="ARBA" id="ARBA00022840"/>
    </source>
</evidence>
<comment type="cofactor">
    <cofactor evidence="1">
        <name>Zn(2+)</name>
        <dbReference type="ChEBI" id="CHEBI:29105"/>
    </cofactor>
</comment>
<dbReference type="GO" id="GO:0005524">
    <property type="term" value="F:ATP binding"/>
    <property type="evidence" value="ECO:0007669"/>
    <property type="project" value="UniProtKB-UniRule"/>
</dbReference>
<dbReference type="InterPro" id="IPR001650">
    <property type="entry name" value="Helicase_C-like"/>
</dbReference>
<dbReference type="InterPro" id="IPR036266">
    <property type="entry name" value="SecA_Wing/Scaffold_sf"/>
</dbReference>
<evidence type="ECO:0000256" key="15">
    <source>
        <dbReference type="HAMAP-Rule" id="MF_01382"/>
    </source>
</evidence>
<keyword evidence="8 15" id="KW-0547">Nucleotide-binding</keyword>
<feature type="binding site" evidence="15">
    <location>
        <begin position="105"/>
        <end position="109"/>
    </location>
    <ligand>
        <name>ATP</name>
        <dbReference type="ChEBI" id="CHEBI:30616"/>
    </ligand>
</feature>
<dbReference type="InterPro" id="IPR014001">
    <property type="entry name" value="Helicase_ATP-bd"/>
</dbReference>
<evidence type="ECO:0000259" key="18">
    <source>
        <dbReference type="PROSITE" id="PS51192"/>
    </source>
</evidence>
<evidence type="ECO:0000256" key="1">
    <source>
        <dbReference type="ARBA" id="ARBA00001947"/>
    </source>
</evidence>
<dbReference type="GO" id="GO:0004386">
    <property type="term" value="F:helicase activity"/>
    <property type="evidence" value="ECO:0007669"/>
    <property type="project" value="UniProtKB-KW"/>
</dbReference>